<evidence type="ECO:0000313" key="2">
    <source>
        <dbReference type="Proteomes" id="UP001431634"/>
    </source>
</evidence>
<dbReference type="InterPro" id="IPR021283">
    <property type="entry name" value="Phage_Wedge1"/>
</dbReference>
<name>A0ABT6Q3M2_9PROT</name>
<proteinExistence type="predicted"/>
<sequence length="225" mass="25498">MADDLIFNPNDPPPCLDPMVTVIAQYANSPKLLSLIESFSENIKVCAFFTEFYNNIWNIDTAQGYGLDIWGIIVGVNRTVKTFTGFFWGYNEETLLLARPYYDDTGFNASLTEYGDRRTALGMFRDLQELEGEITFDDGNFRKLILAKAHANISNYTASDLNKILMLVFGDRAKGHELYVRDNQDMSMTIIFNWIPNTDEVALILNAGLLFKPAGVELKTEFSIK</sequence>
<dbReference type="Pfam" id="PF11041">
    <property type="entry name" value="Phage_Wedge1"/>
    <property type="match status" value="1"/>
</dbReference>
<accession>A0ABT6Q3M2</accession>
<dbReference type="EMBL" id="JASBAO010000001">
    <property type="protein sequence ID" value="MDI2091697.1"/>
    <property type="molecule type" value="Genomic_DNA"/>
</dbReference>
<organism evidence="1 2">
    <name type="scientific">Commensalibacter oyaizuii</name>
    <dbReference type="NCBI Taxonomy" id="3043873"/>
    <lineage>
        <taxon>Bacteria</taxon>
        <taxon>Pseudomonadati</taxon>
        <taxon>Pseudomonadota</taxon>
        <taxon>Alphaproteobacteria</taxon>
        <taxon>Acetobacterales</taxon>
        <taxon>Acetobacteraceae</taxon>
    </lineage>
</organism>
<comment type="caution">
    <text evidence="1">The sequence shown here is derived from an EMBL/GenBank/DDBJ whole genome shotgun (WGS) entry which is preliminary data.</text>
</comment>
<gene>
    <name evidence="1" type="ORF">QJV27_10010</name>
</gene>
<dbReference type="Proteomes" id="UP001431634">
    <property type="component" value="Unassembled WGS sequence"/>
</dbReference>
<keyword evidence="2" id="KW-1185">Reference proteome</keyword>
<protein>
    <submittedName>
        <fullName evidence="1">DUF2612 domain-containing protein</fullName>
    </submittedName>
</protein>
<dbReference type="RefSeq" id="WP_281448784.1">
    <property type="nucleotide sequence ID" value="NZ_JASBAO010000001.1"/>
</dbReference>
<reference evidence="1" key="1">
    <citation type="submission" date="2023-05" db="EMBL/GenBank/DDBJ databases">
        <title>Whole genome sequence of Commensalibacter sp.</title>
        <authorList>
            <person name="Charoenyingcharoen P."/>
            <person name="Yukphan P."/>
        </authorList>
    </citation>
    <scope>NUCLEOTIDE SEQUENCE</scope>
    <source>
        <strain evidence="1">TBRC 16381</strain>
    </source>
</reference>
<evidence type="ECO:0000313" key="1">
    <source>
        <dbReference type="EMBL" id="MDI2091697.1"/>
    </source>
</evidence>